<evidence type="ECO:0000256" key="1">
    <source>
        <dbReference type="SAM" id="SignalP"/>
    </source>
</evidence>
<dbReference type="EMBL" id="CM017321">
    <property type="protein sequence ID" value="KAE7997947.1"/>
    <property type="molecule type" value="Genomic_DNA"/>
</dbReference>
<protein>
    <recommendedName>
        <fullName evidence="4">Knottin scorpion toxin-like domain-containing protein</fullName>
    </recommendedName>
</protein>
<feature type="chain" id="PRO_5024313633" description="Knottin scorpion toxin-like domain-containing protein" evidence="1">
    <location>
        <begin position="32"/>
        <end position="82"/>
    </location>
</feature>
<accession>A0A5N6QFI1</accession>
<dbReference type="OrthoDB" id="1516837at2759"/>
<reference evidence="2 3" key="1">
    <citation type="submission" date="2019-06" db="EMBL/GenBank/DDBJ databases">
        <title>A chromosomal-level reference genome of Carpinus fangiana (Coryloideae, Betulaceae).</title>
        <authorList>
            <person name="Yang X."/>
            <person name="Wang Z."/>
            <person name="Zhang L."/>
            <person name="Hao G."/>
            <person name="Liu J."/>
            <person name="Yang Y."/>
        </authorList>
    </citation>
    <scope>NUCLEOTIDE SEQUENCE [LARGE SCALE GENOMIC DNA]</scope>
    <source>
        <strain evidence="2">Cfa_2016G</strain>
        <tissue evidence="2">Leaf</tissue>
    </source>
</reference>
<evidence type="ECO:0000313" key="2">
    <source>
        <dbReference type="EMBL" id="KAE7997947.1"/>
    </source>
</evidence>
<keyword evidence="3" id="KW-1185">Reference proteome</keyword>
<dbReference type="Gene3D" id="3.30.30.10">
    <property type="entry name" value="Knottin, scorpion toxin-like"/>
    <property type="match status" value="1"/>
</dbReference>
<evidence type="ECO:0008006" key="4">
    <source>
        <dbReference type="Google" id="ProtNLM"/>
    </source>
</evidence>
<dbReference type="InterPro" id="IPR036574">
    <property type="entry name" value="Scorpion_toxin-like_sf"/>
</dbReference>
<feature type="signal peptide" evidence="1">
    <location>
        <begin position="1"/>
        <end position="31"/>
    </location>
</feature>
<dbReference type="Proteomes" id="UP000327013">
    <property type="component" value="Chromosome 1"/>
</dbReference>
<organism evidence="2 3">
    <name type="scientific">Carpinus fangiana</name>
    <dbReference type="NCBI Taxonomy" id="176857"/>
    <lineage>
        <taxon>Eukaryota</taxon>
        <taxon>Viridiplantae</taxon>
        <taxon>Streptophyta</taxon>
        <taxon>Embryophyta</taxon>
        <taxon>Tracheophyta</taxon>
        <taxon>Spermatophyta</taxon>
        <taxon>Magnoliopsida</taxon>
        <taxon>eudicotyledons</taxon>
        <taxon>Gunneridae</taxon>
        <taxon>Pentapetalae</taxon>
        <taxon>rosids</taxon>
        <taxon>fabids</taxon>
        <taxon>Fagales</taxon>
        <taxon>Betulaceae</taxon>
        <taxon>Carpinus</taxon>
    </lineage>
</organism>
<gene>
    <name evidence="2" type="ORF">FH972_002533</name>
</gene>
<keyword evidence="1" id="KW-0732">Signal</keyword>
<proteinExistence type="predicted"/>
<dbReference type="AlphaFoldDB" id="A0A5N6QFI1"/>
<sequence length="82" mass="8342">MASQKSSPVIKCSFALIFCIAIVVLNSGNAAAEIAQCGSLVYQGLCSQFPDCNQHCLAVGSPCGGLCKPPGEGSPSACLCKF</sequence>
<name>A0A5N6QFI1_9ROSI</name>
<evidence type="ECO:0000313" key="3">
    <source>
        <dbReference type="Proteomes" id="UP000327013"/>
    </source>
</evidence>